<dbReference type="EMBL" id="QUMW01000013">
    <property type="protein sequence ID" value="REG23513.1"/>
    <property type="molecule type" value="Genomic_DNA"/>
</dbReference>
<accession>A0A3E0AUS3</accession>
<dbReference type="PROSITE" id="PS51819">
    <property type="entry name" value="VOC"/>
    <property type="match status" value="1"/>
</dbReference>
<reference evidence="3 4" key="1">
    <citation type="submission" date="2018-08" db="EMBL/GenBank/DDBJ databases">
        <title>Genomic Encyclopedia of Type Strains, Phase IV (KMG-IV): sequencing the most valuable type-strain genomes for metagenomic binning, comparative biology and taxonomic classification.</title>
        <authorList>
            <person name="Goeker M."/>
        </authorList>
    </citation>
    <scope>NUCLEOTIDE SEQUENCE [LARGE SCALE GENOMIC DNA]</scope>
    <source>
        <strain evidence="3 4">DSM 17274</strain>
    </source>
</reference>
<dbReference type="InterPro" id="IPR037523">
    <property type="entry name" value="VOC_core"/>
</dbReference>
<dbReference type="GO" id="GO:0046491">
    <property type="term" value="P:L-methylmalonyl-CoA metabolic process"/>
    <property type="evidence" value="ECO:0007669"/>
    <property type="project" value="TreeGrafter"/>
</dbReference>
<organism evidence="3 4">
    <name type="scientific">Jeotgalicoccus halotolerans</name>
    <dbReference type="NCBI Taxonomy" id="157227"/>
    <lineage>
        <taxon>Bacteria</taxon>
        <taxon>Bacillati</taxon>
        <taxon>Bacillota</taxon>
        <taxon>Bacilli</taxon>
        <taxon>Bacillales</taxon>
        <taxon>Staphylococcaceae</taxon>
        <taxon>Jeotgalicoccus</taxon>
    </lineage>
</organism>
<dbReference type="GO" id="GO:0051213">
    <property type="term" value="F:dioxygenase activity"/>
    <property type="evidence" value="ECO:0007669"/>
    <property type="project" value="UniProtKB-KW"/>
</dbReference>
<keyword evidence="3" id="KW-0456">Lyase</keyword>
<proteinExistence type="predicted"/>
<dbReference type="OrthoDB" id="2613830at2"/>
<evidence type="ECO:0000313" key="4">
    <source>
        <dbReference type="Proteomes" id="UP000257076"/>
    </source>
</evidence>
<evidence type="ECO:0000256" key="1">
    <source>
        <dbReference type="ARBA" id="ARBA00022723"/>
    </source>
</evidence>
<feature type="domain" description="VOC" evidence="2">
    <location>
        <begin position="6"/>
        <end position="154"/>
    </location>
</feature>
<dbReference type="GO" id="GO:0016829">
    <property type="term" value="F:lyase activity"/>
    <property type="evidence" value="ECO:0007669"/>
    <property type="project" value="UniProtKB-KW"/>
</dbReference>
<evidence type="ECO:0000259" key="2">
    <source>
        <dbReference type="PROSITE" id="PS51819"/>
    </source>
</evidence>
<keyword evidence="1" id="KW-0479">Metal-binding</keyword>
<dbReference type="SUPFAM" id="SSF54593">
    <property type="entry name" value="Glyoxalase/Bleomycin resistance protein/Dihydroxybiphenyl dioxygenase"/>
    <property type="match status" value="1"/>
</dbReference>
<dbReference type="Pfam" id="PF00903">
    <property type="entry name" value="Glyoxalase"/>
    <property type="match status" value="1"/>
</dbReference>
<keyword evidence="3" id="KW-0560">Oxidoreductase</keyword>
<keyword evidence="4" id="KW-1185">Reference proteome</keyword>
<keyword evidence="3" id="KW-0223">Dioxygenase</keyword>
<dbReference type="AlphaFoldDB" id="A0A3E0AUS3"/>
<evidence type="ECO:0000313" key="3">
    <source>
        <dbReference type="EMBL" id="REG23513.1"/>
    </source>
</evidence>
<dbReference type="PANTHER" id="PTHR43048:SF6">
    <property type="entry name" value="BLR8189 PROTEIN"/>
    <property type="match status" value="1"/>
</dbReference>
<dbReference type="Gene3D" id="3.10.180.10">
    <property type="entry name" value="2,3-Dihydroxybiphenyl 1,2-Dioxygenase, domain 1"/>
    <property type="match status" value="1"/>
</dbReference>
<dbReference type="RefSeq" id="WP_115885666.1">
    <property type="nucleotide sequence ID" value="NZ_CBCSHX010000004.1"/>
</dbReference>
<dbReference type="InterPro" id="IPR004360">
    <property type="entry name" value="Glyas_Fos-R_dOase_dom"/>
</dbReference>
<dbReference type="GO" id="GO:0046872">
    <property type="term" value="F:metal ion binding"/>
    <property type="evidence" value="ECO:0007669"/>
    <property type="project" value="UniProtKB-KW"/>
</dbReference>
<protein>
    <submittedName>
        <fullName evidence="3">Catechol 2,3-dioxygenase-like lactoylglutathione lyase family enzyme</fullName>
    </submittedName>
</protein>
<dbReference type="GO" id="GO:0004493">
    <property type="term" value="F:methylmalonyl-CoA epimerase activity"/>
    <property type="evidence" value="ECO:0007669"/>
    <property type="project" value="TreeGrafter"/>
</dbReference>
<comment type="caution">
    <text evidence="3">The sequence shown here is derived from an EMBL/GenBank/DDBJ whole genome shotgun (WGS) entry which is preliminary data.</text>
</comment>
<dbReference type="Proteomes" id="UP000257076">
    <property type="component" value="Unassembled WGS sequence"/>
</dbReference>
<gene>
    <name evidence="3" type="ORF">DFR63_1889</name>
</gene>
<sequence>MGVIRGINHIGMTVPDIEIATEFFKNSLGAKIAYDSQTLDDRPRGGPLVEKLLGIPEESYIVKKRMLTIGNGPNIEMFQFYNVHSRKPLSLEDYGYTHLSFYTDDIKKSYQQMKEAGGQPLSNIHANTRFEDTEGNGTVYFKTPWGSLIELQTLPEGYYYPPYSEAEVFVPDEKQSSES</sequence>
<dbReference type="PANTHER" id="PTHR43048">
    <property type="entry name" value="METHYLMALONYL-COA EPIMERASE"/>
    <property type="match status" value="1"/>
</dbReference>
<name>A0A3E0AUS3_9STAP</name>
<dbReference type="InterPro" id="IPR051785">
    <property type="entry name" value="MMCE/EMCE_epimerase"/>
</dbReference>
<dbReference type="InterPro" id="IPR029068">
    <property type="entry name" value="Glyas_Bleomycin-R_OHBP_Dase"/>
</dbReference>